<dbReference type="AlphaFoldDB" id="A0AAV9XN15"/>
<proteinExistence type="predicted"/>
<reference evidence="3 4" key="1">
    <citation type="submission" date="2019-10" db="EMBL/GenBank/DDBJ databases">
        <authorList>
            <person name="Palmer J.M."/>
        </authorList>
    </citation>
    <scope>NUCLEOTIDE SEQUENCE [LARGE SCALE GENOMIC DNA]</scope>
    <source>
        <strain evidence="3 4">TWF694</strain>
    </source>
</reference>
<name>A0AAV9XN15_9PEZI</name>
<evidence type="ECO:0000256" key="1">
    <source>
        <dbReference type="SAM" id="MobiDB-lite"/>
    </source>
</evidence>
<protein>
    <submittedName>
        <fullName evidence="3">Uncharacterized protein</fullName>
    </submittedName>
</protein>
<keyword evidence="2" id="KW-1133">Transmembrane helix</keyword>
<evidence type="ECO:0000313" key="4">
    <source>
        <dbReference type="Proteomes" id="UP001365542"/>
    </source>
</evidence>
<feature type="transmembrane region" description="Helical" evidence="2">
    <location>
        <begin position="69"/>
        <end position="91"/>
    </location>
</feature>
<dbReference type="Proteomes" id="UP001365542">
    <property type="component" value="Unassembled WGS sequence"/>
</dbReference>
<keyword evidence="2" id="KW-0472">Membrane</keyword>
<organism evidence="3 4">
    <name type="scientific">Orbilia ellipsospora</name>
    <dbReference type="NCBI Taxonomy" id="2528407"/>
    <lineage>
        <taxon>Eukaryota</taxon>
        <taxon>Fungi</taxon>
        <taxon>Dikarya</taxon>
        <taxon>Ascomycota</taxon>
        <taxon>Pezizomycotina</taxon>
        <taxon>Orbiliomycetes</taxon>
        <taxon>Orbiliales</taxon>
        <taxon>Orbiliaceae</taxon>
        <taxon>Orbilia</taxon>
    </lineage>
</organism>
<feature type="transmembrane region" description="Helical" evidence="2">
    <location>
        <begin position="103"/>
        <end position="122"/>
    </location>
</feature>
<feature type="transmembrane region" description="Helical" evidence="2">
    <location>
        <begin position="138"/>
        <end position="156"/>
    </location>
</feature>
<keyword evidence="2" id="KW-0812">Transmembrane</keyword>
<sequence length="181" mass="20904">MKSESVLNNGVGPDEMPLKDIKQEELGKEESQRQESQQPETKVKGCTCMCKDDAKASTDYRLAARREKFILTIDDIAVWLLWTVEIIWWMAFIRASLFNKFGAMSTITQLAIVIYGVGWCYFDRNGANFDGSTREGRMTFYFYLPLLVLFLNIAFYGDSDSEVANTIDSQFKRLIVFLRWD</sequence>
<evidence type="ECO:0000256" key="2">
    <source>
        <dbReference type="SAM" id="Phobius"/>
    </source>
</evidence>
<gene>
    <name evidence="3" type="ORF">TWF694_006276</name>
</gene>
<comment type="caution">
    <text evidence="3">The sequence shown here is derived from an EMBL/GenBank/DDBJ whole genome shotgun (WGS) entry which is preliminary data.</text>
</comment>
<keyword evidence="4" id="KW-1185">Reference proteome</keyword>
<feature type="compositionally biased region" description="Basic and acidic residues" evidence="1">
    <location>
        <begin position="16"/>
        <end position="33"/>
    </location>
</feature>
<accession>A0AAV9XN15</accession>
<dbReference type="EMBL" id="JAVHJO010000002">
    <property type="protein sequence ID" value="KAK6542317.1"/>
    <property type="molecule type" value="Genomic_DNA"/>
</dbReference>
<evidence type="ECO:0000313" key="3">
    <source>
        <dbReference type="EMBL" id="KAK6542317.1"/>
    </source>
</evidence>
<feature type="region of interest" description="Disordered" evidence="1">
    <location>
        <begin position="1"/>
        <end position="39"/>
    </location>
</feature>